<evidence type="ECO:0000256" key="8">
    <source>
        <dbReference type="ARBA" id="ARBA00025049"/>
    </source>
</evidence>
<proteinExistence type="inferred from homology"/>
<dbReference type="InterPro" id="IPR010084">
    <property type="entry name" value="FabZ"/>
</dbReference>
<evidence type="ECO:0000256" key="6">
    <source>
        <dbReference type="ARBA" id="ARBA00023098"/>
    </source>
</evidence>
<name>A0ABY4EB90_9NEIS</name>
<dbReference type="InterPro" id="IPR013114">
    <property type="entry name" value="FabA_FabZ"/>
</dbReference>
<dbReference type="EC" id="4.2.1.59" evidence="9"/>
<evidence type="ECO:0000313" key="10">
    <source>
        <dbReference type="EMBL" id="UOO90657.1"/>
    </source>
</evidence>
<dbReference type="PANTHER" id="PTHR30272:SF1">
    <property type="entry name" value="3-HYDROXYACYL-[ACYL-CARRIER-PROTEIN] DEHYDRATASE"/>
    <property type="match status" value="1"/>
</dbReference>
<evidence type="ECO:0000256" key="1">
    <source>
        <dbReference type="ARBA" id="ARBA00004496"/>
    </source>
</evidence>
<dbReference type="HAMAP" id="MF_00406">
    <property type="entry name" value="FabZ"/>
    <property type="match status" value="1"/>
</dbReference>
<dbReference type="CDD" id="cd01288">
    <property type="entry name" value="FabZ"/>
    <property type="match status" value="1"/>
</dbReference>
<comment type="similarity">
    <text evidence="2 9">Belongs to the thioester dehydratase family. FabZ subfamily.</text>
</comment>
<dbReference type="Pfam" id="PF07977">
    <property type="entry name" value="FabA"/>
    <property type="match status" value="1"/>
</dbReference>
<dbReference type="NCBIfam" id="TIGR01750">
    <property type="entry name" value="fabZ"/>
    <property type="match status" value="1"/>
</dbReference>
<keyword evidence="7 9" id="KW-0456">Lyase</keyword>
<dbReference type="NCBIfam" id="NF000582">
    <property type="entry name" value="PRK00006.1"/>
    <property type="match status" value="1"/>
</dbReference>
<feature type="active site" evidence="9">
    <location>
        <position position="54"/>
    </location>
</feature>
<dbReference type="Proteomes" id="UP000832011">
    <property type="component" value="Chromosome"/>
</dbReference>
<sequence length="151" mass="16659">MTEYALPIEAKTLQTLLPHRYPFLLLDRVTAFEANQTLTAIKNVTMNEPFFQGHFPDFPVMPGVLITEALAQACGTLAILSEGGRNDKEIYFFAGIDNARFKRQVIPGDQLVFEVELLQSKRGIGKFKAVAKVDGQVAAEAEIMCAKKVVG</sequence>
<evidence type="ECO:0000256" key="7">
    <source>
        <dbReference type="ARBA" id="ARBA00023239"/>
    </source>
</evidence>
<comment type="subcellular location">
    <subcellularLocation>
        <location evidence="1 9">Cytoplasm</location>
    </subcellularLocation>
</comment>
<evidence type="ECO:0000256" key="9">
    <source>
        <dbReference type="HAMAP-Rule" id="MF_00406"/>
    </source>
</evidence>
<keyword evidence="3 9" id="KW-0963">Cytoplasm</keyword>
<evidence type="ECO:0000256" key="2">
    <source>
        <dbReference type="ARBA" id="ARBA00009174"/>
    </source>
</evidence>
<gene>
    <name evidence="9 10" type="primary">fabZ</name>
    <name evidence="10" type="ORF">LVJ82_06715</name>
</gene>
<dbReference type="GO" id="GO:0019171">
    <property type="term" value="F:(3R)-hydroxyacyl-[acyl-carrier-protein] dehydratase activity"/>
    <property type="evidence" value="ECO:0007669"/>
    <property type="project" value="UniProtKB-EC"/>
</dbReference>
<dbReference type="RefSeq" id="WP_058304981.1">
    <property type="nucleotide sequence ID" value="NZ_CABKVG010000005.1"/>
</dbReference>
<keyword evidence="6 9" id="KW-0443">Lipid metabolism</keyword>
<comment type="catalytic activity">
    <reaction evidence="9">
        <text>a (3R)-hydroxyacyl-[ACP] = a (2E)-enoyl-[ACP] + H2O</text>
        <dbReference type="Rhea" id="RHEA:13097"/>
        <dbReference type="Rhea" id="RHEA-COMP:9925"/>
        <dbReference type="Rhea" id="RHEA-COMP:9945"/>
        <dbReference type="ChEBI" id="CHEBI:15377"/>
        <dbReference type="ChEBI" id="CHEBI:78784"/>
        <dbReference type="ChEBI" id="CHEBI:78827"/>
        <dbReference type="EC" id="4.2.1.59"/>
    </reaction>
</comment>
<evidence type="ECO:0000313" key="11">
    <source>
        <dbReference type="Proteomes" id="UP000832011"/>
    </source>
</evidence>
<dbReference type="SUPFAM" id="SSF54637">
    <property type="entry name" value="Thioesterase/thiol ester dehydrase-isomerase"/>
    <property type="match status" value="1"/>
</dbReference>
<keyword evidence="11" id="KW-1185">Reference proteome</keyword>
<dbReference type="EMBL" id="CP091511">
    <property type="protein sequence ID" value="UOO90657.1"/>
    <property type="molecule type" value="Genomic_DNA"/>
</dbReference>
<protein>
    <recommendedName>
        <fullName evidence="9">3-hydroxyacyl-[acyl-carrier-protein] dehydratase FabZ</fullName>
        <ecNumber evidence="9">4.2.1.59</ecNumber>
    </recommendedName>
    <alternativeName>
        <fullName evidence="9">(3R)-hydroxymyristoyl-[acyl-carrier-protein] dehydratase</fullName>
        <shortName evidence="9">(3R)-hydroxymyristoyl-ACP dehydrase</shortName>
    </alternativeName>
    <alternativeName>
        <fullName evidence="9">Beta-hydroxyacyl-ACP dehydratase</fullName>
    </alternativeName>
</protein>
<organism evidence="10 11">
    <name type="scientific">Vitreoscilla massiliensis</name>
    <dbReference type="NCBI Taxonomy" id="1689272"/>
    <lineage>
        <taxon>Bacteria</taxon>
        <taxon>Pseudomonadati</taxon>
        <taxon>Pseudomonadota</taxon>
        <taxon>Betaproteobacteria</taxon>
        <taxon>Neisseriales</taxon>
        <taxon>Neisseriaceae</taxon>
        <taxon>Vitreoscilla</taxon>
    </lineage>
</organism>
<accession>A0ABY4EB90</accession>
<keyword evidence="5 9" id="KW-0441">Lipid A biosynthesis</keyword>
<dbReference type="Gene3D" id="3.10.129.10">
    <property type="entry name" value="Hotdog Thioesterase"/>
    <property type="match status" value="1"/>
</dbReference>
<dbReference type="InterPro" id="IPR029069">
    <property type="entry name" value="HotDog_dom_sf"/>
</dbReference>
<evidence type="ECO:0000256" key="5">
    <source>
        <dbReference type="ARBA" id="ARBA00022556"/>
    </source>
</evidence>
<evidence type="ECO:0000256" key="4">
    <source>
        <dbReference type="ARBA" id="ARBA00022516"/>
    </source>
</evidence>
<evidence type="ECO:0000256" key="3">
    <source>
        <dbReference type="ARBA" id="ARBA00022490"/>
    </source>
</evidence>
<comment type="function">
    <text evidence="8 9">Involved in unsaturated fatty acids biosynthesis. Catalyzes the dehydration of short chain beta-hydroxyacyl-ACPs and long chain saturated and unsaturated beta-hydroxyacyl-ACPs.</text>
</comment>
<dbReference type="PANTHER" id="PTHR30272">
    <property type="entry name" value="3-HYDROXYACYL-[ACYL-CARRIER-PROTEIN] DEHYDRATASE"/>
    <property type="match status" value="1"/>
</dbReference>
<keyword evidence="4 9" id="KW-0444">Lipid biosynthesis</keyword>
<reference evidence="10 11" key="1">
    <citation type="journal article" date="2022" name="Res Sq">
        <title>Evolution of multicellular longitudinally dividing oral cavity symbionts (Neisseriaceae).</title>
        <authorList>
            <person name="Nyongesa S."/>
            <person name="Weber P."/>
            <person name="Bernet E."/>
            <person name="Pullido F."/>
            <person name="Nieckarz M."/>
            <person name="Delaby M."/>
            <person name="Nieves C."/>
            <person name="Viehboeck T."/>
            <person name="Krause N."/>
            <person name="Rivera-Millot A."/>
            <person name="Nakamura A."/>
            <person name="Vischer N."/>
            <person name="VanNieuwenhze M."/>
            <person name="Brun Y."/>
            <person name="Cava F."/>
            <person name="Bulgheresi S."/>
            <person name="Veyrier F."/>
        </authorList>
    </citation>
    <scope>NUCLEOTIDE SEQUENCE [LARGE SCALE GENOMIC DNA]</scope>
    <source>
        <strain evidence="10 11">SN4</strain>
    </source>
</reference>